<organism evidence="1">
    <name type="scientific">Rhizophora mucronata</name>
    <name type="common">Asiatic mangrove</name>
    <dbReference type="NCBI Taxonomy" id="61149"/>
    <lineage>
        <taxon>Eukaryota</taxon>
        <taxon>Viridiplantae</taxon>
        <taxon>Streptophyta</taxon>
        <taxon>Embryophyta</taxon>
        <taxon>Tracheophyta</taxon>
        <taxon>Spermatophyta</taxon>
        <taxon>Magnoliopsida</taxon>
        <taxon>eudicotyledons</taxon>
        <taxon>Gunneridae</taxon>
        <taxon>Pentapetalae</taxon>
        <taxon>rosids</taxon>
        <taxon>fabids</taxon>
        <taxon>Malpighiales</taxon>
        <taxon>Rhizophoraceae</taxon>
        <taxon>Rhizophora</taxon>
    </lineage>
</organism>
<reference evidence="1" key="1">
    <citation type="submission" date="2018-02" db="EMBL/GenBank/DDBJ databases">
        <title>Rhizophora mucronata_Transcriptome.</title>
        <authorList>
            <person name="Meera S.P."/>
            <person name="Sreeshan A."/>
            <person name="Augustine A."/>
        </authorList>
    </citation>
    <scope>NUCLEOTIDE SEQUENCE</scope>
    <source>
        <tissue evidence="1">Leaf</tissue>
    </source>
</reference>
<dbReference type="AlphaFoldDB" id="A0A2P2M975"/>
<proteinExistence type="predicted"/>
<sequence length="63" mass="7176">MGKQSQTSSGHLKAFRRKMALHNTVAELHKLNWSKTEKIPLGHAQRSTSVHHCVSHDIQNFET</sequence>
<dbReference type="EMBL" id="GGEC01046292">
    <property type="protein sequence ID" value="MBX26776.1"/>
    <property type="molecule type" value="Transcribed_RNA"/>
</dbReference>
<evidence type="ECO:0000313" key="1">
    <source>
        <dbReference type="EMBL" id="MBX26776.1"/>
    </source>
</evidence>
<accession>A0A2P2M975</accession>
<protein>
    <submittedName>
        <fullName evidence="1">Uncharacterized protein</fullName>
    </submittedName>
</protein>
<name>A0A2P2M975_RHIMU</name>